<feature type="compositionally biased region" description="Polar residues" evidence="1">
    <location>
        <begin position="101"/>
        <end position="112"/>
    </location>
</feature>
<organism evidence="2 3">
    <name type="scientific">Pinctada imbricata</name>
    <name type="common">Atlantic pearl-oyster</name>
    <name type="synonym">Pinctada martensii</name>
    <dbReference type="NCBI Taxonomy" id="66713"/>
    <lineage>
        <taxon>Eukaryota</taxon>
        <taxon>Metazoa</taxon>
        <taxon>Spiralia</taxon>
        <taxon>Lophotrochozoa</taxon>
        <taxon>Mollusca</taxon>
        <taxon>Bivalvia</taxon>
        <taxon>Autobranchia</taxon>
        <taxon>Pteriomorphia</taxon>
        <taxon>Pterioida</taxon>
        <taxon>Pterioidea</taxon>
        <taxon>Pteriidae</taxon>
        <taxon>Pinctada</taxon>
    </lineage>
</organism>
<accession>A0AA89BPL4</accession>
<gene>
    <name evidence="2" type="ORF">FSP39_007035</name>
</gene>
<evidence type="ECO:0000313" key="3">
    <source>
        <dbReference type="Proteomes" id="UP001186944"/>
    </source>
</evidence>
<protein>
    <submittedName>
        <fullName evidence="2">Uncharacterized protein</fullName>
    </submittedName>
</protein>
<dbReference type="Proteomes" id="UP001186944">
    <property type="component" value="Unassembled WGS sequence"/>
</dbReference>
<dbReference type="AlphaFoldDB" id="A0AA89BPL4"/>
<proteinExistence type="predicted"/>
<keyword evidence="3" id="KW-1185">Reference proteome</keyword>
<feature type="compositionally biased region" description="Basic and acidic residues" evidence="1">
    <location>
        <begin position="12"/>
        <end position="26"/>
    </location>
</feature>
<feature type="region of interest" description="Disordered" evidence="1">
    <location>
        <begin position="1"/>
        <end position="41"/>
    </location>
</feature>
<dbReference type="EMBL" id="VSWD01000014">
    <property type="protein sequence ID" value="KAK3082849.1"/>
    <property type="molecule type" value="Genomic_DNA"/>
</dbReference>
<sequence length="112" mass="12448">MRAGKPVMKLGSHTESEQALDRRKVNDNSGLSSRTSSVPNWYGESAVSNIAGEIEKEKIHFTKDIKHLEHDLEKQERPTFSLGSGEGRIKTSEQPTRGILKNSSSEQAISRL</sequence>
<evidence type="ECO:0000313" key="2">
    <source>
        <dbReference type="EMBL" id="KAK3082849.1"/>
    </source>
</evidence>
<feature type="compositionally biased region" description="Polar residues" evidence="1">
    <location>
        <begin position="27"/>
        <end position="39"/>
    </location>
</feature>
<evidence type="ECO:0000256" key="1">
    <source>
        <dbReference type="SAM" id="MobiDB-lite"/>
    </source>
</evidence>
<comment type="caution">
    <text evidence="2">The sequence shown here is derived from an EMBL/GenBank/DDBJ whole genome shotgun (WGS) entry which is preliminary data.</text>
</comment>
<reference evidence="2" key="1">
    <citation type="submission" date="2019-08" db="EMBL/GenBank/DDBJ databases">
        <title>The improved chromosome-level genome for the pearl oyster Pinctada fucata martensii using PacBio sequencing and Hi-C.</title>
        <authorList>
            <person name="Zheng Z."/>
        </authorList>
    </citation>
    <scope>NUCLEOTIDE SEQUENCE</scope>
    <source>
        <strain evidence="2">ZZ-2019</strain>
        <tissue evidence="2">Adductor muscle</tissue>
    </source>
</reference>
<feature type="region of interest" description="Disordered" evidence="1">
    <location>
        <begin position="70"/>
        <end position="112"/>
    </location>
</feature>
<name>A0AA89BPL4_PINIB</name>